<keyword evidence="4" id="KW-1003">Cell membrane</keyword>
<keyword evidence="6 8" id="KW-1133">Transmembrane helix</keyword>
<feature type="transmembrane region" description="Helical" evidence="8">
    <location>
        <begin position="51"/>
        <end position="69"/>
    </location>
</feature>
<dbReference type="EMBL" id="PUFO01000007">
    <property type="protein sequence ID" value="TDG80650.1"/>
    <property type="molecule type" value="Genomic_DNA"/>
</dbReference>
<evidence type="ECO:0000313" key="9">
    <source>
        <dbReference type="EMBL" id="TDG80650.1"/>
    </source>
</evidence>
<feature type="transmembrane region" description="Helical" evidence="8">
    <location>
        <begin position="235"/>
        <end position="257"/>
    </location>
</feature>
<dbReference type="GO" id="GO:0055085">
    <property type="term" value="P:transmembrane transport"/>
    <property type="evidence" value="ECO:0007669"/>
    <property type="project" value="TreeGrafter"/>
</dbReference>
<evidence type="ECO:0000256" key="3">
    <source>
        <dbReference type="ARBA" id="ARBA00022448"/>
    </source>
</evidence>
<evidence type="ECO:0000256" key="6">
    <source>
        <dbReference type="ARBA" id="ARBA00022989"/>
    </source>
</evidence>
<accession>A0A4R5NTG7</accession>
<dbReference type="PANTHER" id="PTHR21716">
    <property type="entry name" value="TRANSMEMBRANE PROTEIN"/>
    <property type="match status" value="1"/>
</dbReference>
<dbReference type="InterPro" id="IPR002549">
    <property type="entry name" value="AI-2E-like"/>
</dbReference>
<dbReference type="PANTHER" id="PTHR21716:SF53">
    <property type="entry name" value="PERMEASE PERM-RELATED"/>
    <property type="match status" value="1"/>
</dbReference>
<protein>
    <recommendedName>
        <fullName evidence="11">AI-2E family transporter</fullName>
    </recommendedName>
</protein>
<evidence type="ECO:0000256" key="2">
    <source>
        <dbReference type="ARBA" id="ARBA00009773"/>
    </source>
</evidence>
<evidence type="ECO:0000256" key="5">
    <source>
        <dbReference type="ARBA" id="ARBA00022692"/>
    </source>
</evidence>
<feature type="transmembrane region" description="Helical" evidence="8">
    <location>
        <begin position="344"/>
        <end position="370"/>
    </location>
</feature>
<comment type="similarity">
    <text evidence="2">Belongs to the autoinducer-2 exporter (AI-2E) (TC 2.A.86) family.</text>
</comment>
<reference evidence="9 10" key="1">
    <citation type="journal article" date="2019" name="Appl. Microbiol. Biotechnol.">
        <title>Uncovering carbohydrate metabolism through a genotype-phenotype association study of 56 lactic acid bacteria genomes.</title>
        <authorList>
            <person name="Buron-Moles G."/>
            <person name="Chailyan A."/>
            <person name="Dolejs I."/>
            <person name="Forster J."/>
            <person name="Miks M.H."/>
        </authorList>
    </citation>
    <scope>NUCLEOTIDE SEQUENCE [LARGE SCALE GENOMIC DNA]</scope>
    <source>
        <strain evidence="9 10">ATCC 49373</strain>
    </source>
</reference>
<keyword evidence="5 8" id="KW-0812">Transmembrane</keyword>
<evidence type="ECO:0000256" key="7">
    <source>
        <dbReference type="ARBA" id="ARBA00023136"/>
    </source>
</evidence>
<comment type="subcellular location">
    <subcellularLocation>
        <location evidence="1">Cell membrane</location>
        <topology evidence="1">Multi-pass membrane protein</topology>
    </subcellularLocation>
</comment>
<dbReference type="GO" id="GO:0005886">
    <property type="term" value="C:plasma membrane"/>
    <property type="evidence" value="ECO:0007669"/>
    <property type="project" value="UniProtKB-SubCell"/>
</dbReference>
<feature type="transmembrane region" description="Helical" evidence="8">
    <location>
        <begin position="21"/>
        <end position="45"/>
    </location>
</feature>
<evidence type="ECO:0008006" key="11">
    <source>
        <dbReference type="Google" id="ProtNLM"/>
    </source>
</evidence>
<dbReference type="RefSeq" id="WP_010620127.1">
    <property type="nucleotide sequence ID" value="NZ_PUFO01000007.1"/>
</dbReference>
<feature type="transmembrane region" description="Helical" evidence="8">
    <location>
        <begin position="277"/>
        <end position="304"/>
    </location>
</feature>
<keyword evidence="3" id="KW-0813">Transport</keyword>
<organism evidence="9 10">
    <name type="scientific">Secundilactobacillus malefermentans</name>
    <dbReference type="NCBI Taxonomy" id="176292"/>
    <lineage>
        <taxon>Bacteria</taxon>
        <taxon>Bacillati</taxon>
        <taxon>Bacillota</taxon>
        <taxon>Bacilli</taxon>
        <taxon>Lactobacillales</taxon>
        <taxon>Lactobacillaceae</taxon>
        <taxon>Secundilactobacillus</taxon>
    </lineage>
</organism>
<proteinExistence type="inferred from homology"/>
<sequence>MTNKEGAKHSWFYNWVVNNRLVSSLTVILLILLILFVLSKVQWLFYPIKTLFGIIGTPIIIAGVFYYLLNPIVDRVENRFKIKRVWSISAIFIVVLGLIVWGIVAIIPIIQQQIMSLLANWPDYWNKVVEESTKFSNSPHFDSFRDQLDNFNKQASEQYSKAMSSFFNQTLNSVGGFVSRVTTIAVSIITAPFILFYLLKDGHKLPAYLVHFFPTKARKSISEVIKEMNSQVSNYVRGQLIVAFCVGVMFLIGYWIIGLKFALLLAISAGVLNLVPYIGSFLALVPALVVGAFISPLMLIKVIIVFGIEQTLEGRFISPLVLGNSLKIHPVTIIFVLLASGKLFGVLGVILGIPGYAVIRVFVTQIFLWYKRYSGLYLEEIDSESH</sequence>
<comment type="caution">
    <text evidence="9">The sequence shown here is derived from an EMBL/GenBank/DDBJ whole genome shotgun (WGS) entry which is preliminary data.</text>
</comment>
<evidence type="ECO:0000256" key="8">
    <source>
        <dbReference type="SAM" id="Phobius"/>
    </source>
</evidence>
<evidence type="ECO:0000256" key="4">
    <source>
        <dbReference type="ARBA" id="ARBA00022475"/>
    </source>
</evidence>
<evidence type="ECO:0000313" key="10">
    <source>
        <dbReference type="Proteomes" id="UP000294854"/>
    </source>
</evidence>
<name>A0A4R5NTG7_9LACO</name>
<keyword evidence="10" id="KW-1185">Reference proteome</keyword>
<dbReference type="Pfam" id="PF01594">
    <property type="entry name" value="AI-2E_transport"/>
    <property type="match status" value="1"/>
</dbReference>
<gene>
    <name evidence="9" type="ORF">C5L31_001226</name>
</gene>
<dbReference type="Proteomes" id="UP000294854">
    <property type="component" value="Unassembled WGS sequence"/>
</dbReference>
<feature type="transmembrane region" description="Helical" evidence="8">
    <location>
        <begin position="90"/>
        <end position="110"/>
    </location>
</feature>
<dbReference type="OrthoDB" id="9793390at2"/>
<keyword evidence="7 8" id="KW-0472">Membrane</keyword>
<feature type="transmembrane region" description="Helical" evidence="8">
    <location>
        <begin position="316"/>
        <end position="338"/>
    </location>
</feature>
<dbReference type="STRING" id="1122149.FD44_GL000557"/>
<feature type="transmembrane region" description="Helical" evidence="8">
    <location>
        <begin position="177"/>
        <end position="199"/>
    </location>
</feature>
<evidence type="ECO:0000256" key="1">
    <source>
        <dbReference type="ARBA" id="ARBA00004651"/>
    </source>
</evidence>
<dbReference type="AlphaFoldDB" id="A0A4R5NTG7"/>